<dbReference type="EMBL" id="PFFQ01000041">
    <property type="protein sequence ID" value="PIW15970.1"/>
    <property type="molecule type" value="Genomic_DNA"/>
</dbReference>
<dbReference type="Pfam" id="PF12732">
    <property type="entry name" value="YtxH"/>
    <property type="match status" value="1"/>
</dbReference>
<proteinExistence type="predicted"/>
<gene>
    <name evidence="2" type="ORF">COW36_14735</name>
</gene>
<feature type="transmembrane region" description="Helical" evidence="1">
    <location>
        <begin position="6"/>
        <end position="30"/>
    </location>
</feature>
<dbReference type="InterPro" id="IPR024623">
    <property type="entry name" value="YtxH"/>
</dbReference>
<keyword evidence="1" id="KW-0472">Membrane</keyword>
<protein>
    <recommendedName>
        <fullName evidence="4">YtxH domain-containing protein</fullName>
    </recommendedName>
</protein>
<keyword evidence="1" id="KW-0812">Transmembrane</keyword>
<accession>A0A2M7G2E1</accession>
<comment type="caution">
    <text evidence="2">The sequence shown here is derived from an EMBL/GenBank/DDBJ whole genome shotgun (WGS) entry which is preliminary data.</text>
</comment>
<dbReference type="AlphaFoldDB" id="A0A2M7G2E1"/>
<keyword evidence="1" id="KW-1133">Transmembrane helix</keyword>
<reference evidence="2 3" key="1">
    <citation type="submission" date="2017-09" db="EMBL/GenBank/DDBJ databases">
        <title>Depth-based differentiation of microbial function through sediment-hosted aquifers and enrichment of novel symbionts in the deep terrestrial subsurface.</title>
        <authorList>
            <person name="Probst A.J."/>
            <person name="Ladd B."/>
            <person name="Jarett J.K."/>
            <person name="Geller-Mcgrath D.E."/>
            <person name="Sieber C.M."/>
            <person name="Emerson J.B."/>
            <person name="Anantharaman K."/>
            <person name="Thomas B.C."/>
            <person name="Malmstrom R."/>
            <person name="Stieglmeier M."/>
            <person name="Klingl A."/>
            <person name="Woyke T."/>
            <person name="Ryan C.M."/>
            <person name="Banfield J.F."/>
        </authorList>
    </citation>
    <scope>NUCLEOTIDE SEQUENCE [LARGE SCALE GENOMIC DNA]</scope>
    <source>
        <strain evidence="2">CG17_big_fil_post_rev_8_21_14_2_50_48_46</strain>
    </source>
</reference>
<evidence type="ECO:0000313" key="3">
    <source>
        <dbReference type="Proteomes" id="UP000231019"/>
    </source>
</evidence>
<organism evidence="2 3">
    <name type="scientific">bacterium (Candidatus Blackallbacteria) CG17_big_fil_post_rev_8_21_14_2_50_48_46</name>
    <dbReference type="NCBI Taxonomy" id="2014261"/>
    <lineage>
        <taxon>Bacteria</taxon>
        <taxon>Candidatus Blackallbacteria</taxon>
    </lineage>
</organism>
<dbReference type="Proteomes" id="UP000231019">
    <property type="component" value="Unassembled WGS sequence"/>
</dbReference>
<evidence type="ECO:0008006" key="4">
    <source>
        <dbReference type="Google" id="ProtNLM"/>
    </source>
</evidence>
<name>A0A2M7G2E1_9BACT</name>
<sequence>MDLNRKLWSIFFTGLGLGLGLGFSFGLLQAPDSGERTRRKFQKKAERIKDNMGEQLRHFNSRN</sequence>
<evidence type="ECO:0000256" key="1">
    <source>
        <dbReference type="SAM" id="Phobius"/>
    </source>
</evidence>
<evidence type="ECO:0000313" key="2">
    <source>
        <dbReference type="EMBL" id="PIW15970.1"/>
    </source>
</evidence>